<dbReference type="InterPro" id="IPR039426">
    <property type="entry name" value="TonB-dep_rcpt-like"/>
</dbReference>
<feature type="chain" id="PRO_5030845294" evidence="13">
    <location>
        <begin position="29"/>
        <end position="789"/>
    </location>
</feature>
<dbReference type="Pfam" id="PF00593">
    <property type="entry name" value="TonB_dep_Rec_b-barrel"/>
    <property type="match status" value="1"/>
</dbReference>
<evidence type="ECO:0000256" key="3">
    <source>
        <dbReference type="ARBA" id="ARBA00022452"/>
    </source>
</evidence>
<evidence type="ECO:0000259" key="14">
    <source>
        <dbReference type="Pfam" id="PF00593"/>
    </source>
</evidence>
<keyword evidence="6" id="KW-0408">Iron</keyword>
<name>A0A7X1KDA2_9SPHN</name>
<keyword evidence="9 11" id="KW-0472">Membrane</keyword>
<keyword evidence="16" id="KW-0675">Receptor</keyword>
<feature type="signal peptide" evidence="13">
    <location>
        <begin position="1"/>
        <end position="28"/>
    </location>
</feature>
<evidence type="ECO:0000256" key="9">
    <source>
        <dbReference type="ARBA" id="ARBA00023136"/>
    </source>
</evidence>
<keyword evidence="8 12" id="KW-0798">TonB box</keyword>
<keyword evidence="4" id="KW-0410">Iron transport</keyword>
<evidence type="ECO:0000256" key="1">
    <source>
        <dbReference type="ARBA" id="ARBA00004571"/>
    </source>
</evidence>
<evidence type="ECO:0000256" key="5">
    <source>
        <dbReference type="ARBA" id="ARBA00022692"/>
    </source>
</evidence>
<dbReference type="PANTHER" id="PTHR32552">
    <property type="entry name" value="FERRICHROME IRON RECEPTOR-RELATED"/>
    <property type="match status" value="1"/>
</dbReference>
<organism evidence="16 17">
    <name type="scientific">Novosphingobium aerophilum</name>
    <dbReference type="NCBI Taxonomy" id="2839843"/>
    <lineage>
        <taxon>Bacteria</taxon>
        <taxon>Pseudomonadati</taxon>
        <taxon>Pseudomonadota</taxon>
        <taxon>Alphaproteobacteria</taxon>
        <taxon>Sphingomonadales</taxon>
        <taxon>Sphingomonadaceae</taxon>
        <taxon>Novosphingobium</taxon>
    </lineage>
</organism>
<dbReference type="InterPro" id="IPR036942">
    <property type="entry name" value="Beta-barrel_TonB_sf"/>
</dbReference>
<evidence type="ECO:0000256" key="7">
    <source>
        <dbReference type="ARBA" id="ARBA00023065"/>
    </source>
</evidence>
<dbReference type="SUPFAM" id="SSF56935">
    <property type="entry name" value="Porins"/>
    <property type="match status" value="1"/>
</dbReference>
<evidence type="ECO:0000256" key="12">
    <source>
        <dbReference type="RuleBase" id="RU003357"/>
    </source>
</evidence>
<evidence type="ECO:0000256" key="10">
    <source>
        <dbReference type="ARBA" id="ARBA00023237"/>
    </source>
</evidence>
<dbReference type="GO" id="GO:0009279">
    <property type="term" value="C:cell outer membrane"/>
    <property type="evidence" value="ECO:0007669"/>
    <property type="project" value="UniProtKB-SubCell"/>
</dbReference>
<keyword evidence="7" id="KW-0406">Ion transport</keyword>
<keyword evidence="2 11" id="KW-0813">Transport</keyword>
<dbReference type="InterPro" id="IPR000531">
    <property type="entry name" value="Beta-barrel_TonB"/>
</dbReference>
<evidence type="ECO:0000313" key="17">
    <source>
        <dbReference type="Proteomes" id="UP000520156"/>
    </source>
</evidence>
<comment type="caution">
    <text evidence="16">The sequence shown here is derived from an EMBL/GenBank/DDBJ whole genome shotgun (WGS) entry which is preliminary data.</text>
</comment>
<evidence type="ECO:0000256" key="6">
    <source>
        <dbReference type="ARBA" id="ARBA00023004"/>
    </source>
</evidence>
<evidence type="ECO:0000259" key="15">
    <source>
        <dbReference type="Pfam" id="PF07715"/>
    </source>
</evidence>
<dbReference type="Gene3D" id="2.40.170.20">
    <property type="entry name" value="TonB-dependent receptor, beta-barrel domain"/>
    <property type="match status" value="1"/>
</dbReference>
<dbReference type="GO" id="GO:0006826">
    <property type="term" value="P:iron ion transport"/>
    <property type="evidence" value="ECO:0007669"/>
    <property type="project" value="UniProtKB-KW"/>
</dbReference>
<dbReference type="AlphaFoldDB" id="A0A7X1KDA2"/>
<keyword evidence="5 11" id="KW-0812">Transmembrane</keyword>
<dbReference type="InterPro" id="IPR012910">
    <property type="entry name" value="Plug_dom"/>
</dbReference>
<accession>A0A7X1KDA2</accession>
<evidence type="ECO:0000313" key="16">
    <source>
        <dbReference type="EMBL" id="MBC2653106.1"/>
    </source>
</evidence>
<comment type="similarity">
    <text evidence="11 12">Belongs to the TonB-dependent receptor family.</text>
</comment>
<reference evidence="16 17" key="1">
    <citation type="submission" date="2020-08" db="EMBL/GenBank/DDBJ databases">
        <title>The genome sequence of Novosphingobium flavum 4Y4.</title>
        <authorList>
            <person name="Liu Y."/>
        </authorList>
    </citation>
    <scope>NUCLEOTIDE SEQUENCE [LARGE SCALE GENOMIC DNA]</scope>
    <source>
        <strain evidence="16 17">4Y4</strain>
    </source>
</reference>
<dbReference type="PROSITE" id="PS52016">
    <property type="entry name" value="TONB_DEPENDENT_REC_3"/>
    <property type="match status" value="1"/>
</dbReference>
<keyword evidence="13" id="KW-0732">Signal</keyword>
<evidence type="ECO:0000256" key="4">
    <source>
        <dbReference type="ARBA" id="ARBA00022496"/>
    </source>
</evidence>
<evidence type="ECO:0000256" key="2">
    <source>
        <dbReference type="ARBA" id="ARBA00022448"/>
    </source>
</evidence>
<keyword evidence="3 11" id="KW-1134">Transmembrane beta strand</keyword>
<comment type="subcellular location">
    <subcellularLocation>
        <location evidence="1 11">Cell outer membrane</location>
        <topology evidence="1 11">Multi-pass membrane protein</topology>
    </subcellularLocation>
</comment>
<sequence length="789" mass="84716">MRPMRLFCIKTILLCGAAGLVPLNPAMAQSEAGETADENVIIVTAQNRSQNVQDVPIAISVIGGNELKSAGVTDLLTLQRVAPVLQIVNDTVQTRVTVRGVGSNSNDEAQDQAIAINIDGEYINRPTVLNAALFDLDRVEVLRGPQGTLYGRNATGGAVNFITRKPGSALAANGSVSYGNFNHVLAEGGLTVPLGDIGGIRAVGIYSKRDGYNFHPNVNLRSGDDNTWGGRVSLRLEPAAGLKINAAVERVEQDLRVPAQAFFNFNAPGNSPGAGCAANPGFVEIAPAVPGTQCIPVNTTNLARVNRSVYDAPTTGVGNNTQNSTAARGSIAYDFGGATLTYIGGYRETDRGSAVPLSPGYRFNTYIDTIKTNSHEVRLNGESDLLVWQAGGFYFNEKLEVERGLYRSPPPPFLLGANGGYVNYFQRSVSSRSWALFGQTDVKLSDKVTLVGGLRYTDDKRTARYRDYGGAIANPTNPLFNTGSVRPANPGTPLRNLSLGSNADKLTWLAGINYKPDPDTLIYGKVSTGFKAGGFDSVGQYAPETNTAYEAGLKKSFGETAQHTFNLAGFYYDYRDLQVGVLLDTTKGSQIFNAGKAVIWGVEAEARIALSDNDTFSATVNYLNAEYKQLLTAIPVFCVAGTGCRPGGGNGELTVGNLETSPGVITQPDLAGNTPPMTPTWTITLGYDKVIPLGTAGSLTASVFSTFKSSYFGDVFNYRDSRQTAFTQTDLSLTWTPENKRWNLQGFVRNIENSRPLTYAGFTVAGPDDIYNWQFSPPRTYGVRLSFDF</sequence>
<dbReference type="Pfam" id="PF07715">
    <property type="entry name" value="Plug"/>
    <property type="match status" value="1"/>
</dbReference>
<evidence type="ECO:0000256" key="8">
    <source>
        <dbReference type="ARBA" id="ARBA00023077"/>
    </source>
</evidence>
<evidence type="ECO:0000256" key="13">
    <source>
        <dbReference type="SAM" id="SignalP"/>
    </source>
</evidence>
<dbReference type="Proteomes" id="UP000520156">
    <property type="component" value="Unassembled WGS sequence"/>
</dbReference>
<feature type="domain" description="TonB-dependent receptor-like beta-barrel" evidence="14">
    <location>
        <begin position="309"/>
        <end position="751"/>
    </location>
</feature>
<feature type="domain" description="TonB-dependent receptor plug" evidence="15">
    <location>
        <begin position="52"/>
        <end position="158"/>
    </location>
</feature>
<proteinExistence type="inferred from homology"/>
<gene>
    <name evidence="16" type="ORF">H7F49_15535</name>
</gene>
<dbReference type="PANTHER" id="PTHR32552:SF81">
    <property type="entry name" value="TONB-DEPENDENT OUTER MEMBRANE RECEPTOR"/>
    <property type="match status" value="1"/>
</dbReference>
<evidence type="ECO:0000256" key="11">
    <source>
        <dbReference type="PROSITE-ProRule" id="PRU01360"/>
    </source>
</evidence>
<keyword evidence="17" id="KW-1185">Reference proteome</keyword>
<protein>
    <submittedName>
        <fullName evidence="16">TonB-dependent receptor</fullName>
    </submittedName>
</protein>
<keyword evidence="10 11" id="KW-0998">Cell outer membrane</keyword>
<dbReference type="EMBL" id="JACLAU010000035">
    <property type="protein sequence ID" value="MBC2653106.1"/>
    <property type="molecule type" value="Genomic_DNA"/>
</dbReference>